<dbReference type="Gene3D" id="3.90.1640.30">
    <property type="match status" value="1"/>
</dbReference>
<name>A0A660S8N9_UNCT6</name>
<comment type="caution">
    <text evidence="9">The sequence shown here is derived from an EMBL/GenBank/DDBJ whole genome shotgun (WGS) entry which is preliminary data.</text>
</comment>
<keyword evidence="4" id="KW-0378">Hydrolase</keyword>
<feature type="domain" description="RecJ OB" evidence="8">
    <location>
        <begin position="451"/>
        <end position="492"/>
    </location>
</feature>
<dbReference type="Gene3D" id="3.10.310.30">
    <property type="match status" value="1"/>
</dbReference>
<dbReference type="Pfam" id="PF02272">
    <property type="entry name" value="DHHA1"/>
    <property type="match status" value="1"/>
</dbReference>
<sequence>MRWKFTDMDDTYLEGYLSTLNVDRTILKILLNRGIKGRDEIFKYLYGTMEHLVDSFEINEMGKGVDRVIQALENNERIIIWGDEDADGMTATAILYKFLKDIRANVSYFIPSRSEHGIGLNEKVIDYYADKGVNLIITVDCGISDVDEVDHANARGVDVIVTDHHNITHTSLPNAVARINPVISKNDKYSGAGVAFRFAEAIAKKYLNLSSSQFYSVQKELVMIAAFGTIADKVPLVGDNRIIVKRGIEIFKEHGFCITKVISKLLDTTIIDNFQAIHNFIIPIISSSKSVKGKVQIINVLVSNDGNSYQKEIIDLYKKSSEWQSNAKEIFNSYMAKLDMEKFGKIIIIQGNTDRMYSGYVASKIKDITNKPVIIITPNNGDFVAEGRCPKYFDLAMMFKSMSDLFDNFGGHKYAAGFTIKKEKVSDFIERANRYAEENISEEDLISNITIDAKIDIKDMSNSVFKTARIMSPFGEGNQPPVFLLSNVHLQEHIFGYELMENGIIFVSGDNNRCRKSINSGGLADIVFTVDIDNKPIVLDCKKIKQ</sequence>
<evidence type="ECO:0000259" key="6">
    <source>
        <dbReference type="Pfam" id="PF01368"/>
    </source>
</evidence>
<dbReference type="SUPFAM" id="SSF64182">
    <property type="entry name" value="DHH phosphoesterases"/>
    <property type="match status" value="1"/>
</dbReference>
<feature type="domain" description="DHHA1" evidence="7">
    <location>
        <begin position="351"/>
        <end position="437"/>
    </location>
</feature>
<dbReference type="InterPro" id="IPR003156">
    <property type="entry name" value="DHHA1_dom"/>
</dbReference>
<dbReference type="PANTHER" id="PTHR30255">
    <property type="entry name" value="SINGLE-STRANDED-DNA-SPECIFIC EXONUCLEASE RECJ"/>
    <property type="match status" value="1"/>
</dbReference>
<feature type="domain" description="DDH" evidence="6">
    <location>
        <begin position="77"/>
        <end position="207"/>
    </location>
</feature>
<evidence type="ECO:0000313" key="10">
    <source>
        <dbReference type="Proteomes" id="UP000282321"/>
    </source>
</evidence>
<keyword evidence="5" id="KW-0269">Exonuclease</keyword>
<evidence type="ECO:0000256" key="3">
    <source>
        <dbReference type="ARBA" id="ARBA00022722"/>
    </source>
</evidence>
<keyword evidence="3" id="KW-0540">Nuclease</keyword>
<dbReference type="Pfam" id="PF01368">
    <property type="entry name" value="DHH"/>
    <property type="match status" value="1"/>
</dbReference>
<evidence type="ECO:0000259" key="7">
    <source>
        <dbReference type="Pfam" id="PF02272"/>
    </source>
</evidence>
<dbReference type="PANTHER" id="PTHR30255:SF2">
    <property type="entry name" value="SINGLE-STRANDED-DNA-SPECIFIC EXONUCLEASE RECJ"/>
    <property type="match status" value="1"/>
</dbReference>
<proteinExistence type="inferred from homology"/>
<protein>
    <recommendedName>
        <fullName evidence="2">Single-stranded-DNA-specific exonuclease RecJ</fullName>
    </recommendedName>
</protein>
<evidence type="ECO:0000259" key="8">
    <source>
        <dbReference type="Pfam" id="PF17768"/>
    </source>
</evidence>
<reference evidence="9 10" key="1">
    <citation type="submission" date="2018-06" db="EMBL/GenBank/DDBJ databases">
        <title>Extensive metabolic versatility and redundancy in microbially diverse, dynamic hydrothermal sediments.</title>
        <authorList>
            <person name="Dombrowski N."/>
            <person name="Teske A."/>
            <person name="Baker B.J."/>
        </authorList>
    </citation>
    <scope>NUCLEOTIDE SEQUENCE [LARGE SCALE GENOMIC DNA]</scope>
    <source>
        <strain evidence="9">B35_G9</strain>
    </source>
</reference>
<evidence type="ECO:0000256" key="4">
    <source>
        <dbReference type="ARBA" id="ARBA00022801"/>
    </source>
</evidence>
<dbReference type="Pfam" id="PF17768">
    <property type="entry name" value="RecJ_OB"/>
    <property type="match status" value="1"/>
</dbReference>
<comment type="similarity">
    <text evidence="1">Belongs to the RecJ family.</text>
</comment>
<gene>
    <name evidence="9" type="ORF">DRP44_06440</name>
</gene>
<evidence type="ECO:0000256" key="5">
    <source>
        <dbReference type="ARBA" id="ARBA00022839"/>
    </source>
</evidence>
<dbReference type="EMBL" id="QNBC01000092">
    <property type="protein sequence ID" value="RKX65405.1"/>
    <property type="molecule type" value="Genomic_DNA"/>
</dbReference>
<organism evidence="9 10">
    <name type="scientific">candidate division TA06 bacterium</name>
    <dbReference type="NCBI Taxonomy" id="2250710"/>
    <lineage>
        <taxon>Bacteria</taxon>
        <taxon>Bacteria division TA06</taxon>
    </lineage>
</organism>
<accession>A0A660S8N9</accession>
<dbReference type="GO" id="GO:0004527">
    <property type="term" value="F:exonuclease activity"/>
    <property type="evidence" value="ECO:0007669"/>
    <property type="project" value="UniProtKB-KW"/>
</dbReference>
<dbReference type="InterPro" id="IPR051673">
    <property type="entry name" value="SSDNA_exonuclease_RecJ"/>
</dbReference>
<evidence type="ECO:0000313" key="9">
    <source>
        <dbReference type="EMBL" id="RKX65405.1"/>
    </source>
</evidence>
<dbReference type="InterPro" id="IPR038763">
    <property type="entry name" value="DHH_sf"/>
</dbReference>
<dbReference type="Proteomes" id="UP000282321">
    <property type="component" value="Unassembled WGS sequence"/>
</dbReference>
<evidence type="ECO:0000256" key="1">
    <source>
        <dbReference type="ARBA" id="ARBA00005915"/>
    </source>
</evidence>
<dbReference type="AlphaFoldDB" id="A0A660S8N9"/>
<dbReference type="InterPro" id="IPR001667">
    <property type="entry name" value="DDH_dom"/>
</dbReference>
<dbReference type="InterPro" id="IPR041122">
    <property type="entry name" value="RecJ_OB"/>
</dbReference>
<dbReference type="GO" id="GO:0003676">
    <property type="term" value="F:nucleic acid binding"/>
    <property type="evidence" value="ECO:0007669"/>
    <property type="project" value="InterPro"/>
</dbReference>
<evidence type="ECO:0000256" key="2">
    <source>
        <dbReference type="ARBA" id="ARBA00019841"/>
    </source>
</evidence>